<dbReference type="GO" id="GO:0071897">
    <property type="term" value="P:DNA biosynthetic process"/>
    <property type="evidence" value="ECO:0007669"/>
    <property type="project" value="UniProtKB-ARBA"/>
</dbReference>
<keyword evidence="2" id="KW-1185">Reference proteome</keyword>
<dbReference type="Proteomes" id="UP000675881">
    <property type="component" value="Unassembled WGS sequence"/>
</dbReference>
<dbReference type="InterPro" id="IPR043128">
    <property type="entry name" value="Rev_trsase/Diguanyl_cyclase"/>
</dbReference>
<dbReference type="AlphaFoldDB" id="A0A817FEZ8"/>
<evidence type="ECO:0000313" key="1">
    <source>
        <dbReference type="EMBL" id="CAF2747865.1"/>
    </source>
</evidence>
<dbReference type="Gene3D" id="3.30.70.270">
    <property type="match status" value="1"/>
</dbReference>
<dbReference type="InterPro" id="IPR043502">
    <property type="entry name" value="DNA/RNA_pol_sf"/>
</dbReference>
<dbReference type="SUPFAM" id="SSF56672">
    <property type="entry name" value="DNA/RNA polymerases"/>
    <property type="match status" value="1"/>
</dbReference>
<proteinExistence type="predicted"/>
<comment type="caution">
    <text evidence="1">The sequence shown here is derived from an EMBL/GenBank/DDBJ whole genome shotgun (WGS) entry which is preliminary data.</text>
</comment>
<evidence type="ECO:0000313" key="2">
    <source>
        <dbReference type="Proteomes" id="UP000675881"/>
    </source>
</evidence>
<dbReference type="EMBL" id="CAJNVT010000231">
    <property type="protein sequence ID" value="CAF2747865.1"/>
    <property type="molecule type" value="Genomic_DNA"/>
</dbReference>
<sequence>MLRVLNNALVLCLLSKDKQGQSENRVKSLSISLSISEGINHPLPTPNEIAKSIPHCSKVFFILDGVKGYWQVPIDESSRSFTTFLTNWEGEIYKSPYGSQRVGRRLLLEGRHCIKRK</sequence>
<organism evidence="1 2">
    <name type="scientific">Lepeophtheirus salmonis</name>
    <name type="common">Salmon louse</name>
    <name type="synonym">Caligus salmonis</name>
    <dbReference type="NCBI Taxonomy" id="72036"/>
    <lineage>
        <taxon>Eukaryota</taxon>
        <taxon>Metazoa</taxon>
        <taxon>Ecdysozoa</taxon>
        <taxon>Arthropoda</taxon>
        <taxon>Crustacea</taxon>
        <taxon>Multicrustacea</taxon>
        <taxon>Hexanauplia</taxon>
        <taxon>Copepoda</taxon>
        <taxon>Siphonostomatoida</taxon>
        <taxon>Caligidae</taxon>
        <taxon>Lepeophtheirus</taxon>
    </lineage>
</organism>
<gene>
    <name evidence="1" type="ORF">LSAA_379</name>
</gene>
<accession>A0A817FEZ8</accession>
<name>A0A817FEZ8_LEPSM</name>
<protein>
    <submittedName>
        <fullName evidence="1">(salmon louse) hypothetical protein</fullName>
    </submittedName>
</protein>
<dbReference type="Gene3D" id="3.10.10.10">
    <property type="entry name" value="HIV Type 1 Reverse Transcriptase, subunit A, domain 1"/>
    <property type="match status" value="1"/>
</dbReference>
<reference evidence="1" key="1">
    <citation type="submission" date="2021-02" db="EMBL/GenBank/DDBJ databases">
        <authorList>
            <person name="Bekaert M."/>
        </authorList>
    </citation>
    <scope>NUCLEOTIDE SEQUENCE</scope>
    <source>
        <strain evidence="1">IoA-00</strain>
    </source>
</reference>